<dbReference type="InterPro" id="IPR050091">
    <property type="entry name" value="PKS_NRPS_Biosynth_Enz"/>
</dbReference>
<dbReference type="InterPro" id="IPR014043">
    <property type="entry name" value="Acyl_transferase_dom"/>
</dbReference>
<dbReference type="InterPro" id="IPR016036">
    <property type="entry name" value="Malonyl_transacylase_ACP-bd"/>
</dbReference>
<dbReference type="SUPFAM" id="SSF52151">
    <property type="entry name" value="FabD/lysophospholipase-like"/>
    <property type="match status" value="1"/>
</dbReference>
<evidence type="ECO:0000256" key="1">
    <source>
        <dbReference type="ARBA" id="ARBA00022450"/>
    </source>
</evidence>
<dbReference type="GO" id="GO:0004312">
    <property type="term" value="F:fatty acid synthase activity"/>
    <property type="evidence" value="ECO:0007669"/>
    <property type="project" value="TreeGrafter"/>
</dbReference>
<dbReference type="SUPFAM" id="SSF51735">
    <property type="entry name" value="NAD(P)-binding Rossmann-fold domains"/>
    <property type="match status" value="2"/>
</dbReference>
<protein>
    <submittedName>
        <fullName evidence="7">Nocobactin polyketide synthase NbtC</fullName>
    </submittedName>
</protein>
<accession>A0A846XWK0</accession>
<dbReference type="PROSITE" id="PS00012">
    <property type="entry name" value="PHOSPHOPANTETHEINE"/>
    <property type="match status" value="1"/>
</dbReference>
<dbReference type="InterPro" id="IPR016035">
    <property type="entry name" value="Acyl_Trfase/lysoPLipase"/>
</dbReference>
<organism evidence="7 8">
    <name type="scientific">Nocardia vermiculata</name>
    <dbReference type="NCBI Taxonomy" id="257274"/>
    <lineage>
        <taxon>Bacteria</taxon>
        <taxon>Bacillati</taxon>
        <taxon>Actinomycetota</taxon>
        <taxon>Actinomycetes</taxon>
        <taxon>Mycobacteriales</taxon>
        <taxon>Nocardiaceae</taxon>
        <taxon>Nocardia</taxon>
    </lineage>
</organism>
<dbReference type="GO" id="GO:0031177">
    <property type="term" value="F:phosphopantetheine binding"/>
    <property type="evidence" value="ECO:0007669"/>
    <property type="project" value="InterPro"/>
</dbReference>
<dbReference type="Pfam" id="PF08659">
    <property type="entry name" value="KR"/>
    <property type="match status" value="1"/>
</dbReference>
<dbReference type="InterPro" id="IPR036736">
    <property type="entry name" value="ACP-like_sf"/>
</dbReference>
<name>A0A846XWK0_9NOCA</name>
<dbReference type="InterPro" id="IPR009081">
    <property type="entry name" value="PP-bd_ACP"/>
</dbReference>
<dbReference type="PANTHER" id="PTHR43775">
    <property type="entry name" value="FATTY ACID SYNTHASE"/>
    <property type="match status" value="1"/>
</dbReference>
<dbReference type="SMART" id="SM00822">
    <property type="entry name" value="PKS_KR"/>
    <property type="match status" value="1"/>
</dbReference>
<feature type="domain" description="Carrier" evidence="6">
    <location>
        <begin position="948"/>
        <end position="1023"/>
    </location>
</feature>
<dbReference type="GO" id="GO:0006633">
    <property type="term" value="P:fatty acid biosynthetic process"/>
    <property type="evidence" value="ECO:0007669"/>
    <property type="project" value="TreeGrafter"/>
</dbReference>
<feature type="compositionally biased region" description="Low complexity" evidence="5">
    <location>
        <begin position="1024"/>
        <end position="1035"/>
    </location>
</feature>
<dbReference type="AlphaFoldDB" id="A0A846XWK0"/>
<comment type="caution">
    <text evidence="7">The sequence shown here is derived from an EMBL/GenBank/DDBJ whole genome shotgun (WGS) entry which is preliminary data.</text>
</comment>
<dbReference type="CDD" id="cd05274">
    <property type="entry name" value="KR_FAS_SDR_x"/>
    <property type="match status" value="1"/>
</dbReference>
<reference evidence="7 8" key="1">
    <citation type="submission" date="2020-04" db="EMBL/GenBank/DDBJ databases">
        <title>MicrobeNet Type strains.</title>
        <authorList>
            <person name="Nicholson A.C."/>
        </authorList>
    </citation>
    <scope>NUCLEOTIDE SEQUENCE [LARGE SCALE GENOMIC DNA]</scope>
    <source>
        <strain evidence="7 8">JCM 12354</strain>
    </source>
</reference>
<sequence length="1047" mass="111188">MSEYRLPDGTVPVLVSSDSPAVLGREAATLLTYLGDHPEVTPERVADMLFRTRAPRRHRALAMAGTRAELITALQAVAEDRTHPAVIRPEVPATARRPGFVFPGQGGQRPGMGRLFYDRVPAFRDEIDRCTALFEEFFGESPRAYLLDSDSADADGADDTARIVQPALFTQMAGLAAMWRAAGIGPELVVGHSQGEIAAAYVSGAMTLADAVLVVGTRARAVDTISSDRYAMAVAAASREECERLLARNSGWAQVSVINSPGLVGISGERHTVCEVVDTLTGRDRFARLIRVGYPAHTDRVAEFRTELQDAVRGRLANQQFLESEIPCLGATLGDVIIPDLPVDEYWFWNLRNPVRFDLAIEAALAREVDTFVELADHPTLALSVQENITVAGAAATVTATSVRTAADLSEFTRNLANLAVADLRYEWDALRIDTAPPTLPLPDFPNTGMNEQRLWLPYNDSAASAPALTARRTPVASEPVRELTTAGPQVVVEQWQRPQRRSLSAPCTLAVVDHTGACAELAAALCDEAENQGAVARRIDVASRPDTGDADTVVVLLPGKAGPDAVGEVARFFGEREWWFDAATEVKQWWLVTVGAESVLAQDPPPEPVPAAVAAGFRCLGGEYPGIAFRHLDLPAGAGGAADAAAVVTALHTAREPELALRDGATYVKRLVEPAPAQSVEVPSHVLIIGGTGGVGLEYCRHFAEAGAHRITLVSRSGAGAAADRIAAIGAASGTDIRVVAHDVGEVASVAALADELRATPVDFVLHAAADIAELTNVELTEVTPDRVERALRGKVTGITAVLTALTLSEQCRVLLCSSLAASIGGRGMAVYAAANRMLDAMAYRLRADGIRAVSIQWGWWSTHRGAGTSEATVLERVGYRPMPPDPAITLSLTELPANAIIAAFDWERGRSVLGQFGYGPLLTDLRTPELDGDIEPEPQRGAADSAPAPDRVLRILTDVIGADDPAGIDTAAPLVAVGLDSLQALEMRRRVDEEFHYELPVADLIGGASLDDVLRMLGAGPSPVGAGSPAAAPERAHRRPAGGGW</sequence>
<dbReference type="Proteomes" id="UP000565711">
    <property type="component" value="Unassembled WGS sequence"/>
</dbReference>
<dbReference type="EMBL" id="JAAXOP010000004">
    <property type="protein sequence ID" value="NKY50332.1"/>
    <property type="molecule type" value="Genomic_DNA"/>
</dbReference>
<keyword evidence="3" id="KW-0808">Transferase</keyword>
<proteinExistence type="predicted"/>
<dbReference type="InterPro" id="IPR020806">
    <property type="entry name" value="PKS_PP-bd"/>
</dbReference>
<dbReference type="InterPro" id="IPR036291">
    <property type="entry name" value="NAD(P)-bd_dom_sf"/>
</dbReference>
<dbReference type="InterPro" id="IPR057326">
    <property type="entry name" value="KR_dom"/>
</dbReference>
<evidence type="ECO:0000256" key="3">
    <source>
        <dbReference type="ARBA" id="ARBA00022679"/>
    </source>
</evidence>
<dbReference type="SMART" id="SM00827">
    <property type="entry name" value="PKS_AT"/>
    <property type="match status" value="1"/>
</dbReference>
<evidence type="ECO:0000313" key="7">
    <source>
        <dbReference type="EMBL" id="NKY50332.1"/>
    </source>
</evidence>
<gene>
    <name evidence="7" type="primary">nbtC</name>
    <name evidence="7" type="ORF">HGA08_08935</name>
</gene>
<dbReference type="NCBIfam" id="NF037941">
    <property type="entry name" value="PKS_NbtC"/>
    <property type="match status" value="1"/>
</dbReference>
<feature type="compositionally biased region" description="Basic residues" evidence="5">
    <location>
        <begin position="1038"/>
        <end position="1047"/>
    </location>
</feature>
<keyword evidence="8" id="KW-1185">Reference proteome</keyword>
<dbReference type="InterPro" id="IPR006162">
    <property type="entry name" value="Ppantetheine_attach_site"/>
</dbReference>
<dbReference type="Gene3D" id="3.40.50.720">
    <property type="entry name" value="NAD(P)-binding Rossmann-like Domain"/>
    <property type="match status" value="1"/>
</dbReference>
<dbReference type="InterPro" id="IPR013968">
    <property type="entry name" value="PKS_KR"/>
</dbReference>
<dbReference type="SUPFAM" id="SSF47336">
    <property type="entry name" value="ACP-like"/>
    <property type="match status" value="1"/>
</dbReference>
<evidence type="ECO:0000256" key="4">
    <source>
        <dbReference type="ARBA" id="ARBA00023268"/>
    </source>
</evidence>
<dbReference type="SMART" id="SM00823">
    <property type="entry name" value="PKS_PP"/>
    <property type="match status" value="1"/>
</dbReference>
<dbReference type="SUPFAM" id="SSF55048">
    <property type="entry name" value="Probable ACP-binding domain of malonyl-CoA ACP transacylase"/>
    <property type="match status" value="1"/>
</dbReference>
<dbReference type="Gene3D" id="3.40.366.10">
    <property type="entry name" value="Malonyl-Coenzyme A Acyl Carrier Protein, domain 2"/>
    <property type="match status" value="1"/>
</dbReference>
<dbReference type="Gene3D" id="3.30.70.3290">
    <property type="match status" value="1"/>
</dbReference>
<dbReference type="Gene3D" id="1.10.1200.10">
    <property type="entry name" value="ACP-like"/>
    <property type="match status" value="1"/>
</dbReference>
<dbReference type="Pfam" id="PF00698">
    <property type="entry name" value="Acyl_transf_1"/>
    <property type="match status" value="1"/>
</dbReference>
<feature type="region of interest" description="Disordered" evidence="5">
    <location>
        <begin position="1024"/>
        <end position="1047"/>
    </location>
</feature>
<dbReference type="PROSITE" id="PS50075">
    <property type="entry name" value="CARRIER"/>
    <property type="match status" value="1"/>
</dbReference>
<evidence type="ECO:0000259" key="6">
    <source>
        <dbReference type="PROSITE" id="PS50075"/>
    </source>
</evidence>
<dbReference type="Pfam" id="PF00550">
    <property type="entry name" value="PP-binding"/>
    <property type="match status" value="1"/>
</dbReference>
<keyword evidence="2" id="KW-0597">Phosphoprotein</keyword>
<dbReference type="InterPro" id="IPR001227">
    <property type="entry name" value="Ac_transferase_dom_sf"/>
</dbReference>
<evidence type="ECO:0000313" key="8">
    <source>
        <dbReference type="Proteomes" id="UP000565711"/>
    </source>
</evidence>
<dbReference type="PANTHER" id="PTHR43775:SF37">
    <property type="entry name" value="SI:DKEY-61P9.11"/>
    <property type="match status" value="1"/>
</dbReference>
<keyword evidence="1" id="KW-0596">Phosphopantetheine</keyword>
<evidence type="ECO:0000256" key="2">
    <source>
        <dbReference type="ARBA" id="ARBA00022553"/>
    </source>
</evidence>
<evidence type="ECO:0000256" key="5">
    <source>
        <dbReference type="SAM" id="MobiDB-lite"/>
    </source>
</evidence>
<keyword evidence="4" id="KW-0511">Multifunctional enzyme</keyword>